<dbReference type="InterPro" id="IPR036770">
    <property type="entry name" value="Ankyrin_rpt-contain_sf"/>
</dbReference>
<dbReference type="STRING" id="3469.A0A4Y7KRJ2"/>
<gene>
    <name evidence="1" type="ORF">C5167_050944</name>
</gene>
<dbReference type="InterPro" id="IPR002110">
    <property type="entry name" value="Ankyrin_rpt"/>
</dbReference>
<dbReference type="SUPFAM" id="SSF48403">
    <property type="entry name" value="Ankyrin repeat"/>
    <property type="match status" value="1"/>
</dbReference>
<dbReference type="AlphaFoldDB" id="A0A4Y7KRJ2"/>
<evidence type="ECO:0000313" key="1">
    <source>
        <dbReference type="EMBL" id="RZC75466.1"/>
    </source>
</evidence>
<accession>A0A4Y7KRJ2</accession>
<sequence length="242" mass="26496">MEFVLPAYFSSFTLNPFDCSGIRKEEQNQSNSKGVEEGQVSIEDGKQSEILLSWVAIEGRLAAVEYLLEMGANPEIPDDSTCSLLHHAALKGADPNGGPDGNFLTIAAEVGIIQIIKLLVEASLVKAVEVAAVKDNCQGVEIPFPVTSSIPSYVDWSTNGIIEHANSEKFENKSFYAYFKIYDHVSDLYRGDLIETREDKTRNGCLAHVTTGVAVEGGIRSAIVVGYGTYEAKRYKKRSIRP</sequence>
<keyword evidence="2" id="KW-1185">Reference proteome</keyword>
<dbReference type="Gramene" id="RZC75466">
    <property type="protein sequence ID" value="RZC75466"/>
    <property type="gene ID" value="C5167_050944"/>
</dbReference>
<organism evidence="1 2">
    <name type="scientific">Papaver somniferum</name>
    <name type="common">Opium poppy</name>
    <dbReference type="NCBI Taxonomy" id="3469"/>
    <lineage>
        <taxon>Eukaryota</taxon>
        <taxon>Viridiplantae</taxon>
        <taxon>Streptophyta</taxon>
        <taxon>Embryophyta</taxon>
        <taxon>Tracheophyta</taxon>
        <taxon>Spermatophyta</taxon>
        <taxon>Magnoliopsida</taxon>
        <taxon>Ranunculales</taxon>
        <taxon>Papaveraceae</taxon>
        <taxon>Papaveroideae</taxon>
        <taxon>Papaver</taxon>
    </lineage>
</organism>
<proteinExistence type="predicted"/>
<protein>
    <submittedName>
        <fullName evidence="1">Uncharacterized protein</fullName>
    </submittedName>
</protein>
<dbReference type="EMBL" id="CM010722">
    <property type="protein sequence ID" value="RZC75466.1"/>
    <property type="molecule type" value="Genomic_DNA"/>
</dbReference>
<dbReference type="PANTHER" id="PTHR46224:SF6">
    <property type="entry name" value="ANKYRIN REPEAT FAMILY PROTEIN"/>
    <property type="match status" value="1"/>
</dbReference>
<dbReference type="PANTHER" id="PTHR46224">
    <property type="entry name" value="ANKYRIN REPEAT FAMILY PROTEIN"/>
    <property type="match status" value="1"/>
</dbReference>
<dbReference type="Pfam" id="PF13637">
    <property type="entry name" value="Ank_4"/>
    <property type="match status" value="1"/>
</dbReference>
<evidence type="ECO:0000313" key="2">
    <source>
        <dbReference type="Proteomes" id="UP000316621"/>
    </source>
</evidence>
<reference evidence="1 2" key="1">
    <citation type="journal article" date="2018" name="Science">
        <title>The opium poppy genome and morphinan production.</title>
        <authorList>
            <person name="Guo L."/>
            <person name="Winzer T."/>
            <person name="Yang X."/>
            <person name="Li Y."/>
            <person name="Ning Z."/>
            <person name="He Z."/>
            <person name="Teodor R."/>
            <person name="Lu Y."/>
            <person name="Bowser T.A."/>
            <person name="Graham I.A."/>
            <person name="Ye K."/>
        </authorList>
    </citation>
    <scope>NUCLEOTIDE SEQUENCE [LARGE SCALE GENOMIC DNA]</scope>
    <source>
        <strain evidence="2">cv. HN1</strain>
        <tissue evidence="1">Leaves</tissue>
    </source>
</reference>
<dbReference type="InterPro" id="IPR051616">
    <property type="entry name" value="Cul2-RING_E3_ligase_SR"/>
</dbReference>
<dbReference type="Gene3D" id="1.25.40.20">
    <property type="entry name" value="Ankyrin repeat-containing domain"/>
    <property type="match status" value="1"/>
</dbReference>
<dbReference type="Proteomes" id="UP000316621">
    <property type="component" value="Chromosome 8"/>
</dbReference>
<name>A0A4Y7KRJ2_PAPSO</name>